<comment type="cofactor">
    <cofactor evidence="1 4">
        <name>Mg(2+)</name>
        <dbReference type="ChEBI" id="CHEBI:18420"/>
    </cofactor>
</comment>
<name>A0AAJ0I8Y3_9PEZI</name>
<dbReference type="AlphaFoldDB" id="A0AAJ0I8Y3"/>
<sequence length="412" mass="46604">MTLEVTMAPATSERPTTAQVYANLHGLKLHFPSLQSILSSFPTELSPHYGRLCEIVEKNIDDRIEEPDIRAKAKKINIALLCAYWWPRSSLERLVTMSWFVFWIFVWDDEAEESSTQDLDLDSKTTLSERALRYVAFHLGLDPPSPPPSGNIACVLPSSPPTSRRHHHQSEDSSDPDSLFLSSSSSKEPPPPTKYSVLFKPAAEGFKQGCTLTERTRLYSEIQLYLHSSALEVATYAGGNGTVPTEKEYWVYRRGTNGIGFFSCLGEFMTEITIPQYLFQTEEMKTLWEELAKNVVIVNDVLSLPKEMKVNWPGLVAIDLTYRTSGHNLDKAINLLVEDLRQVSNKMEAAGARLREMVAQDPDPMVRKHVEKYLHSVYTIMTGHYEWTLGTERYGLAKKGWLKSDKSVAIPL</sequence>
<dbReference type="PANTHER" id="PTHR35201:SF4">
    <property type="entry name" value="BETA-PINACENE SYNTHASE-RELATED"/>
    <property type="match status" value="1"/>
</dbReference>
<feature type="region of interest" description="Disordered" evidence="5">
    <location>
        <begin position="149"/>
        <end position="194"/>
    </location>
</feature>
<evidence type="ECO:0000256" key="1">
    <source>
        <dbReference type="ARBA" id="ARBA00001946"/>
    </source>
</evidence>
<evidence type="ECO:0000256" key="4">
    <source>
        <dbReference type="RuleBase" id="RU366034"/>
    </source>
</evidence>
<keyword evidence="7" id="KW-1185">Reference proteome</keyword>
<dbReference type="SUPFAM" id="SSF48576">
    <property type="entry name" value="Terpenoid synthases"/>
    <property type="match status" value="1"/>
</dbReference>
<dbReference type="GO" id="GO:0008299">
    <property type="term" value="P:isoprenoid biosynthetic process"/>
    <property type="evidence" value="ECO:0007669"/>
    <property type="project" value="UniProtKB-ARBA"/>
</dbReference>
<evidence type="ECO:0000256" key="2">
    <source>
        <dbReference type="ARBA" id="ARBA00006333"/>
    </source>
</evidence>
<evidence type="ECO:0000313" key="7">
    <source>
        <dbReference type="Proteomes" id="UP001285908"/>
    </source>
</evidence>
<dbReference type="GO" id="GO:0010333">
    <property type="term" value="F:terpene synthase activity"/>
    <property type="evidence" value="ECO:0007669"/>
    <property type="project" value="InterPro"/>
</dbReference>
<keyword evidence="4" id="KW-0479">Metal-binding</keyword>
<dbReference type="GeneID" id="87874865"/>
<keyword evidence="4" id="KW-0456">Lyase</keyword>
<comment type="caution">
    <text evidence="6">The sequence shown here is derived from an EMBL/GenBank/DDBJ whole genome shotgun (WGS) entry which is preliminary data.</text>
</comment>
<keyword evidence="3 4" id="KW-0460">Magnesium</keyword>
<dbReference type="InterPro" id="IPR034686">
    <property type="entry name" value="Terpene_cyclase-like_2"/>
</dbReference>
<comment type="similarity">
    <text evidence="2 4">Belongs to the terpene synthase family.</text>
</comment>
<dbReference type="PANTHER" id="PTHR35201">
    <property type="entry name" value="TERPENE SYNTHASE"/>
    <property type="match status" value="1"/>
</dbReference>
<evidence type="ECO:0000256" key="5">
    <source>
        <dbReference type="SAM" id="MobiDB-lite"/>
    </source>
</evidence>
<dbReference type="SFLD" id="SFLDS00005">
    <property type="entry name" value="Isoprenoid_Synthase_Type_I"/>
    <property type="match status" value="1"/>
</dbReference>
<dbReference type="GO" id="GO:0046872">
    <property type="term" value="F:metal ion binding"/>
    <property type="evidence" value="ECO:0007669"/>
    <property type="project" value="UniProtKB-KW"/>
</dbReference>
<dbReference type="EC" id="4.2.3.-" evidence="4"/>
<dbReference type="Proteomes" id="UP001285908">
    <property type="component" value="Unassembled WGS sequence"/>
</dbReference>
<dbReference type="RefSeq" id="XP_062693508.1">
    <property type="nucleotide sequence ID" value="XM_062837243.1"/>
</dbReference>
<dbReference type="SFLD" id="SFLDG01020">
    <property type="entry name" value="Terpene_Cyclase_Like_2"/>
    <property type="match status" value="1"/>
</dbReference>
<dbReference type="Gene3D" id="1.10.600.10">
    <property type="entry name" value="Farnesyl Diphosphate Synthase"/>
    <property type="match status" value="1"/>
</dbReference>
<proteinExistence type="inferred from homology"/>
<gene>
    <name evidence="6" type="ORF">B0T23DRAFT_381070</name>
</gene>
<evidence type="ECO:0000313" key="6">
    <source>
        <dbReference type="EMBL" id="KAK3493050.1"/>
    </source>
</evidence>
<evidence type="ECO:0000256" key="3">
    <source>
        <dbReference type="ARBA" id="ARBA00022842"/>
    </source>
</evidence>
<protein>
    <recommendedName>
        <fullName evidence="4">Terpene synthase</fullName>
        <ecNumber evidence="4">4.2.3.-</ecNumber>
    </recommendedName>
</protein>
<feature type="compositionally biased region" description="Low complexity" evidence="5">
    <location>
        <begin position="176"/>
        <end position="187"/>
    </location>
</feature>
<accession>A0AAJ0I8Y3</accession>
<reference evidence="6 7" key="1">
    <citation type="journal article" date="2023" name="Mol. Phylogenet. Evol.">
        <title>Genome-scale phylogeny and comparative genomics of the fungal order Sordariales.</title>
        <authorList>
            <person name="Hensen N."/>
            <person name="Bonometti L."/>
            <person name="Westerberg I."/>
            <person name="Brannstrom I.O."/>
            <person name="Guillou S."/>
            <person name="Cros-Aarteil S."/>
            <person name="Calhoun S."/>
            <person name="Haridas S."/>
            <person name="Kuo A."/>
            <person name="Mondo S."/>
            <person name="Pangilinan J."/>
            <person name="Riley R."/>
            <person name="LaButti K."/>
            <person name="Andreopoulos B."/>
            <person name="Lipzen A."/>
            <person name="Chen C."/>
            <person name="Yan M."/>
            <person name="Daum C."/>
            <person name="Ng V."/>
            <person name="Clum A."/>
            <person name="Steindorff A."/>
            <person name="Ohm R.A."/>
            <person name="Martin F."/>
            <person name="Silar P."/>
            <person name="Natvig D.O."/>
            <person name="Lalanne C."/>
            <person name="Gautier V."/>
            <person name="Ament-Velasquez S.L."/>
            <person name="Kruys A."/>
            <person name="Hutchinson M.I."/>
            <person name="Powell A.J."/>
            <person name="Barry K."/>
            <person name="Miller A.N."/>
            <person name="Grigoriev I.V."/>
            <person name="Debuchy R."/>
            <person name="Gladieux P."/>
            <person name="Hiltunen Thoren M."/>
            <person name="Johannesson H."/>
        </authorList>
    </citation>
    <scope>NUCLEOTIDE SEQUENCE [LARGE SCALE GENOMIC DNA]</scope>
    <source>
        <strain evidence="6 7">FGSC 10403</strain>
    </source>
</reference>
<dbReference type="Pfam" id="PF19086">
    <property type="entry name" value="Terpene_syn_C_2"/>
    <property type="match status" value="1"/>
</dbReference>
<dbReference type="InterPro" id="IPR008949">
    <property type="entry name" value="Isoprenoid_synthase_dom_sf"/>
</dbReference>
<dbReference type="EMBL" id="JAULSX010000004">
    <property type="protein sequence ID" value="KAK3493050.1"/>
    <property type="molecule type" value="Genomic_DNA"/>
</dbReference>
<organism evidence="6 7">
    <name type="scientific">Neurospora hispaniola</name>
    <dbReference type="NCBI Taxonomy" id="588809"/>
    <lineage>
        <taxon>Eukaryota</taxon>
        <taxon>Fungi</taxon>
        <taxon>Dikarya</taxon>
        <taxon>Ascomycota</taxon>
        <taxon>Pezizomycotina</taxon>
        <taxon>Sordariomycetes</taxon>
        <taxon>Sordariomycetidae</taxon>
        <taxon>Sordariales</taxon>
        <taxon>Sordariaceae</taxon>
        <taxon>Neurospora</taxon>
    </lineage>
</organism>